<feature type="coiled-coil region" evidence="1">
    <location>
        <begin position="41"/>
        <end position="68"/>
    </location>
</feature>
<sequence>MIKKSTLRAFGIGLFLAGVGLQLLNNFESKDSNSINSEESFEQTQKELTDVKQQLADLQIDLENAQKGPIQEPAKPVQEEPPTNSQAITVLEIKTGMTSSEIGTWLENAGIIKHKQDLEDYLTAQNMTARIQTGTFEMNSSMTIKQIADSITRKP</sequence>
<gene>
    <name evidence="2" type="ORF">C7437_101330</name>
</gene>
<protein>
    <submittedName>
        <fullName evidence="2">YceG-like family protein</fullName>
    </submittedName>
</protein>
<proteinExistence type="predicted"/>
<dbReference type="Proteomes" id="UP000248646">
    <property type="component" value="Unassembled WGS sequence"/>
</dbReference>
<comment type="caution">
    <text evidence="2">The sequence shown here is derived from an EMBL/GenBank/DDBJ whole genome shotgun (WGS) entry which is preliminary data.</text>
</comment>
<name>A0A2W7MKI6_9BACI</name>
<dbReference type="OrthoDB" id="2138957at2"/>
<evidence type="ECO:0000313" key="3">
    <source>
        <dbReference type="Proteomes" id="UP000248646"/>
    </source>
</evidence>
<dbReference type="AlphaFoldDB" id="A0A2W7MKI6"/>
<keyword evidence="1" id="KW-0175">Coiled coil</keyword>
<reference evidence="2 3" key="1">
    <citation type="submission" date="2018-06" db="EMBL/GenBank/DDBJ databases">
        <title>Genomic Encyclopedia of Type Strains, Phase IV (KMG-IV): sequencing the most valuable type-strain genomes for metagenomic binning, comparative biology and taxonomic classification.</title>
        <authorList>
            <person name="Goeker M."/>
        </authorList>
    </citation>
    <scope>NUCLEOTIDE SEQUENCE [LARGE SCALE GENOMIC DNA]</scope>
    <source>
        <strain evidence="2 3">DSM 5</strain>
    </source>
</reference>
<accession>A0A2W7MKI6</accession>
<dbReference type="RefSeq" id="WP_111437904.1">
    <property type="nucleotide sequence ID" value="NZ_QKZI01000001.1"/>
</dbReference>
<organism evidence="2 3">
    <name type="scientific">Psychrobacillus insolitus</name>
    <dbReference type="NCBI Taxonomy" id="1461"/>
    <lineage>
        <taxon>Bacteria</taxon>
        <taxon>Bacillati</taxon>
        <taxon>Bacillota</taxon>
        <taxon>Bacilli</taxon>
        <taxon>Bacillales</taxon>
        <taxon>Bacillaceae</taxon>
        <taxon>Psychrobacillus</taxon>
    </lineage>
</organism>
<dbReference type="EMBL" id="QKZI01000001">
    <property type="protein sequence ID" value="PZX07220.1"/>
    <property type="molecule type" value="Genomic_DNA"/>
</dbReference>
<evidence type="ECO:0000313" key="2">
    <source>
        <dbReference type="EMBL" id="PZX07220.1"/>
    </source>
</evidence>
<dbReference type="Gene3D" id="3.30.1490.480">
    <property type="entry name" value="Endolytic murein transglycosylase"/>
    <property type="match status" value="1"/>
</dbReference>
<keyword evidence="3" id="KW-1185">Reference proteome</keyword>
<evidence type="ECO:0000256" key="1">
    <source>
        <dbReference type="SAM" id="Coils"/>
    </source>
</evidence>